<accession>A0A482VX39</accession>
<organism evidence="2 3">
    <name type="scientific">Asbolus verrucosus</name>
    <name type="common">Desert ironclad beetle</name>
    <dbReference type="NCBI Taxonomy" id="1661398"/>
    <lineage>
        <taxon>Eukaryota</taxon>
        <taxon>Metazoa</taxon>
        <taxon>Ecdysozoa</taxon>
        <taxon>Arthropoda</taxon>
        <taxon>Hexapoda</taxon>
        <taxon>Insecta</taxon>
        <taxon>Pterygota</taxon>
        <taxon>Neoptera</taxon>
        <taxon>Endopterygota</taxon>
        <taxon>Coleoptera</taxon>
        <taxon>Polyphaga</taxon>
        <taxon>Cucujiformia</taxon>
        <taxon>Tenebrionidae</taxon>
        <taxon>Pimeliinae</taxon>
        <taxon>Asbolus</taxon>
    </lineage>
</organism>
<comment type="caution">
    <text evidence="2">The sequence shown here is derived from an EMBL/GenBank/DDBJ whole genome shotgun (WGS) entry which is preliminary data.</text>
</comment>
<evidence type="ECO:0008006" key="4">
    <source>
        <dbReference type="Google" id="ProtNLM"/>
    </source>
</evidence>
<dbReference type="AlphaFoldDB" id="A0A482VX39"/>
<gene>
    <name evidence="2" type="ORF">BDFB_006393</name>
</gene>
<evidence type="ECO:0000313" key="3">
    <source>
        <dbReference type="Proteomes" id="UP000292052"/>
    </source>
</evidence>
<name>A0A482VX39_ASBVE</name>
<feature type="transmembrane region" description="Helical" evidence="1">
    <location>
        <begin position="12"/>
        <end position="31"/>
    </location>
</feature>
<keyword evidence="1" id="KW-1133">Transmembrane helix</keyword>
<keyword evidence="1" id="KW-0472">Membrane</keyword>
<proteinExistence type="predicted"/>
<feature type="transmembrane region" description="Helical" evidence="1">
    <location>
        <begin position="43"/>
        <end position="63"/>
    </location>
</feature>
<reference evidence="2 3" key="1">
    <citation type="submission" date="2017-03" db="EMBL/GenBank/DDBJ databases">
        <title>Genome of the blue death feigning beetle - Asbolus verrucosus.</title>
        <authorList>
            <person name="Rider S.D."/>
        </authorList>
    </citation>
    <scope>NUCLEOTIDE SEQUENCE [LARGE SCALE GENOMIC DNA]</scope>
    <source>
        <strain evidence="2">Butters</strain>
        <tissue evidence="2">Head and leg muscle</tissue>
    </source>
</reference>
<protein>
    <recommendedName>
        <fullName evidence="4">7tm 6 domain containing protein</fullName>
    </recommendedName>
</protein>
<evidence type="ECO:0000313" key="2">
    <source>
        <dbReference type="EMBL" id="RZC37375.1"/>
    </source>
</evidence>
<dbReference type="EMBL" id="QDEB01053231">
    <property type="protein sequence ID" value="RZC37375.1"/>
    <property type="molecule type" value="Genomic_DNA"/>
</dbReference>
<keyword evidence="1" id="KW-0812">Transmembrane</keyword>
<keyword evidence="3" id="KW-1185">Reference proteome</keyword>
<sequence length="82" mass="9903">MDEKVCRIKCCLWLQIFIIILYMVQFFSTELCFDKVVPFSSEFFSLISYANAVLVEVFMYCWFGNELELKVKKKFRKLFSQE</sequence>
<dbReference type="Proteomes" id="UP000292052">
    <property type="component" value="Unassembled WGS sequence"/>
</dbReference>
<dbReference type="OrthoDB" id="6604226at2759"/>
<evidence type="ECO:0000256" key="1">
    <source>
        <dbReference type="SAM" id="Phobius"/>
    </source>
</evidence>